<evidence type="ECO:0000256" key="2">
    <source>
        <dbReference type="ARBA" id="ARBA00023125"/>
    </source>
</evidence>
<keyword evidence="3" id="KW-0804">Transcription</keyword>
<dbReference type="InterPro" id="IPR018060">
    <property type="entry name" value="HTH_AraC"/>
</dbReference>
<accession>A0ABT5HWJ8</accession>
<dbReference type="Pfam" id="PF12833">
    <property type="entry name" value="HTH_18"/>
    <property type="match status" value="1"/>
</dbReference>
<dbReference type="InterPro" id="IPR009057">
    <property type="entry name" value="Homeodomain-like_sf"/>
</dbReference>
<name>A0ABT5HWJ8_9CAUL</name>
<dbReference type="Gene3D" id="1.10.10.60">
    <property type="entry name" value="Homeodomain-like"/>
    <property type="match status" value="1"/>
</dbReference>
<proteinExistence type="predicted"/>
<sequence length="130" mass="14424">METYLRGQISGILPMQKTLRTAVFQAIAIVIGSELCTAAQVARSLGMSEKKMQRLLNDEGESFRTILQNVREDMASNLLAQTSIPIDSVSEFLGYASNAAFTRAFTGWSNCTPSQYRRRQQNEAEAVDVL</sequence>
<dbReference type="PANTHER" id="PTHR47894:SF4">
    <property type="entry name" value="HTH-TYPE TRANSCRIPTIONAL REGULATOR GADX"/>
    <property type="match status" value="1"/>
</dbReference>
<dbReference type="SMART" id="SM00342">
    <property type="entry name" value="HTH_ARAC"/>
    <property type="match status" value="1"/>
</dbReference>
<organism evidence="5 6">
    <name type="scientific">Asticcacaulis aquaticus</name>
    <dbReference type="NCBI Taxonomy" id="2984212"/>
    <lineage>
        <taxon>Bacteria</taxon>
        <taxon>Pseudomonadati</taxon>
        <taxon>Pseudomonadota</taxon>
        <taxon>Alphaproteobacteria</taxon>
        <taxon>Caulobacterales</taxon>
        <taxon>Caulobacteraceae</taxon>
        <taxon>Asticcacaulis</taxon>
    </lineage>
</organism>
<dbReference type="Proteomes" id="UP001214854">
    <property type="component" value="Unassembled WGS sequence"/>
</dbReference>
<evidence type="ECO:0000259" key="4">
    <source>
        <dbReference type="PROSITE" id="PS01124"/>
    </source>
</evidence>
<dbReference type="RefSeq" id="WP_272748939.1">
    <property type="nucleotide sequence ID" value="NZ_JAQQKX010000012.1"/>
</dbReference>
<keyword evidence="1" id="KW-0805">Transcription regulation</keyword>
<dbReference type="PANTHER" id="PTHR47894">
    <property type="entry name" value="HTH-TYPE TRANSCRIPTIONAL REGULATOR GADX"/>
    <property type="match status" value="1"/>
</dbReference>
<reference evidence="5 6" key="1">
    <citation type="submission" date="2023-01" db="EMBL/GenBank/DDBJ databases">
        <title>Novel species of the genus Asticcacaulis isolated from rivers.</title>
        <authorList>
            <person name="Lu H."/>
        </authorList>
    </citation>
    <scope>NUCLEOTIDE SEQUENCE [LARGE SCALE GENOMIC DNA]</scope>
    <source>
        <strain evidence="5 6">BYS171W</strain>
    </source>
</reference>
<evidence type="ECO:0000313" key="5">
    <source>
        <dbReference type="EMBL" id="MDC7684466.1"/>
    </source>
</evidence>
<keyword evidence="6" id="KW-1185">Reference proteome</keyword>
<gene>
    <name evidence="5" type="ORF">PQU92_14365</name>
</gene>
<dbReference type="PROSITE" id="PS01124">
    <property type="entry name" value="HTH_ARAC_FAMILY_2"/>
    <property type="match status" value="1"/>
</dbReference>
<dbReference type="SUPFAM" id="SSF46689">
    <property type="entry name" value="Homeodomain-like"/>
    <property type="match status" value="1"/>
</dbReference>
<protein>
    <submittedName>
        <fullName evidence="5">AraC family transcriptional regulator</fullName>
    </submittedName>
</protein>
<dbReference type="EMBL" id="JAQQKX010000012">
    <property type="protein sequence ID" value="MDC7684466.1"/>
    <property type="molecule type" value="Genomic_DNA"/>
</dbReference>
<comment type="caution">
    <text evidence="5">The sequence shown here is derived from an EMBL/GenBank/DDBJ whole genome shotgun (WGS) entry which is preliminary data.</text>
</comment>
<feature type="domain" description="HTH araC/xylS-type" evidence="4">
    <location>
        <begin position="21"/>
        <end position="119"/>
    </location>
</feature>
<evidence type="ECO:0000313" key="6">
    <source>
        <dbReference type="Proteomes" id="UP001214854"/>
    </source>
</evidence>
<evidence type="ECO:0000256" key="1">
    <source>
        <dbReference type="ARBA" id="ARBA00023015"/>
    </source>
</evidence>
<evidence type="ECO:0000256" key="3">
    <source>
        <dbReference type="ARBA" id="ARBA00023163"/>
    </source>
</evidence>
<keyword evidence="2" id="KW-0238">DNA-binding</keyword>